<dbReference type="Proteomes" id="UP000279087">
    <property type="component" value="Segment"/>
</dbReference>
<evidence type="ECO:0000313" key="2">
    <source>
        <dbReference type="Proteomes" id="UP000279087"/>
    </source>
</evidence>
<dbReference type="RefSeq" id="YP_010656106.1">
    <property type="nucleotide sequence ID" value="NC_070835.1"/>
</dbReference>
<sequence length="296" mass="32884">MTLTVKRPETRVQFCLDGDLKAAHEAAESEYTRENSRRLADPRLGSNVRKLAEKVQDLESQMQGSTVTFLIRGLKRGEWVELTGEHPPREKNALDASYGYNVEAVMLEGIPRSIVAVENSKGEPLDFDPAAEWDALAEDMTNSQYEDFILAVLKVNAGRNDVPFFTERLQGDAGFRAEVTAAHSLGISLKRFHGWEPETVYTYEGDRVVSSKPESEWDDREQSIVLAMQSYKAGLCDLCGLPVDVCTDPKNEGKFKVDGPIRCHKTTAIMIAGKKLDKNIPHGEALMFGAHLQAPS</sequence>
<proteinExistence type="predicted"/>
<evidence type="ECO:0000313" key="1">
    <source>
        <dbReference type="EMBL" id="AYR00987.1"/>
    </source>
</evidence>
<accession>A0A3G3M4D9</accession>
<dbReference type="KEGG" id="vg:77931983"/>
<name>A0A3G3M4D9_9CAUD</name>
<dbReference type="GeneID" id="77931983"/>
<keyword evidence="2" id="KW-1185">Reference proteome</keyword>
<protein>
    <submittedName>
        <fullName evidence="1">Tail assembly chaperone</fullName>
    </submittedName>
</protein>
<reference evidence="1 2" key="1">
    <citation type="submission" date="2018-09" db="EMBL/GenBank/DDBJ databases">
        <authorList>
            <person name="Zack K."/>
            <person name="Stoner T.H."/>
            <person name="Garlena R.A."/>
            <person name="Russell D.A."/>
            <person name="Pope W.H."/>
            <person name="Jacobs-Sera D."/>
            <person name="Hatfull G.F."/>
        </authorList>
    </citation>
    <scope>NUCLEOTIDE SEQUENCE [LARGE SCALE GENOMIC DNA]</scope>
</reference>
<gene>
    <name evidence="1" type="primary">18</name>
    <name evidence="1" type="ORF">PBI_ISOLDE_18</name>
</gene>
<organism evidence="1 2">
    <name type="scientific">Arthrobacter phage Isolde</name>
    <dbReference type="NCBI Taxonomy" id="2419610"/>
    <lineage>
        <taxon>Viruses</taxon>
        <taxon>Duplodnaviria</taxon>
        <taxon>Heunggongvirae</taxon>
        <taxon>Uroviricota</taxon>
        <taxon>Caudoviricetes</taxon>
        <taxon>Isoldevirus</taxon>
        <taxon>Isoldevirus isolde</taxon>
    </lineage>
</organism>
<dbReference type="EMBL" id="MH910037">
    <property type="protein sequence ID" value="AYR00987.1"/>
    <property type="molecule type" value="Genomic_DNA"/>
</dbReference>